<dbReference type="SMART" id="SM01361">
    <property type="entry name" value="A2M_recep"/>
    <property type="match status" value="1"/>
</dbReference>
<dbReference type="FunFam" id="2.60.40.1930:FF:000001">
    <property type="entry name" value="CD109 isoform 3"/>
    <property type="match status" value="1"/>
</dbReference>
<dbReference type="Pfam" id="PF00207">
    <property type="entry name" value="A2M"/>
    <property type="match status" value="1"/>
</dbReference>
<dbReference type="CDD" id="cd02897">
    <property type="entry name" value="A2M_2"/>
    <property type="match status" value="1"/>
</dbReference>
<evidence type="ECO:0000256" key="3">
    <source>
        <dbReference type="ARBA" id="ARBA00022729"/>
    </source>
</evidence>
<dbReference type="Pfam" id="PF07678">
    <property type="entry name" value="TED_complement"/>
    <property type="match status" value="1"/>
</dbReference>
<keyword evidence="4" id="KW-0722">Serine protease inhibitor</keyword>
<sequence length="1452" mass="161755">MELFRVFLMIGFLAIIDGTENPVSPNSLHSPSYLISVSKMIRSGVPTTVSVTILIKSSVLVKSEIIHRNSSLAQAQSIIEGGSTKRQVLPPIPENNSSYLSPYKLVVKGYIGQTLVFSNSTTLLYSTRSVSILLQTDKPRYKPGQDVKFRALVISPDGKPCSKQIDISIMDPRGNLIRQWLAVGTILGETAKEFQLSQNPPLGAWKIIATVNEVTQEKVFSVSHYVLPKFEVLLDAPDVVYYEETLTYSVTAQYLYGKPVAGNMSVMYVHAFQGTLYEDWNLIDGKAELSFDVSSLYQKSEEYTDQFYAGLDARDYIDINVQVTELLTGVTYNNSVRVSVEMYSYNLEFQQYPSTIKPSLNFSAQLKLSTYNNSPLTAEDQSRSVTLTVSQEPLSPWMFPWKNSPKARTWDFINTSFLYPEQNISAKVLKLPVPADGIIPFQIELSESVSTLTIEAQYEDVHKRLQLYRRYSSPSRSYIQLRSRSSPKIGQPFSMTVESNFPLTQSHYMVIAKGQVVAARSLNSSYFSLSPDPSWVPLAKVLVYCVLSGGEIVNDVLDVSFTKILQNHVSVSWAKEQAEPAEQVSLSVSVAELGSLVGILVADKASLDSDRSNDFTEKRVIEELATYTTDVSLMDVMEISCPYSVFMVSGITVLTDASLNPENIYAKPEFSGDRPVMMTSEQTDQEPHQRRNFPETWLWLDTNMSDSTTAEFTLTVPDSMTSWVATAFVMSENLGLGLSSPAELRVSKDFFVSLNLPAYLIRGELLLLEVSLFNYMDMDLEVLLTVDESSMFEFVTSAADQLAGVRHVSVGRQNTAMAMFAIRATQLGQMLISIRAMSFLVSDIVSQTILVKPEGREQSFTQTLFLEFDPMKTSLSREVEFHFPSSAVPGSLRAQVTAVGDILGPSISGLESLIQMPYGCGEQNMIHFAPNVYVLQYLSRSGRTDEEIRTKALSYMTQGYERELSYQRLDGSFSAFGDSDSSGSTWLSAFVLRCFLQAQEFIFIDKAILLRTTSWLLDQQQNDGSFAEPGRVIHTELQGGLDGPVSLTAYVLMALLEDTEYKHTYDNEVSAAMNFLTSKLRQGISSNYSLCLVTYALSLAKSPSAAIALTELMKRAQIHDGVPMWSSGGSSVSESWQPRSADIEMASYALLSLYMLGSVEYALSLMKWLSQQRNHLGGYGSTQDTVIALQALSAFASLSNTMDINLNIKVTSKTATVATFVIEQNNYLLYQSQEIEAEQHLQLNVSAVGRGFVLFQLTTFYNVETQGLSRRRRAHTCEALDLYVHVMDIDMYSVNIHICFRLCENQELNQTGMAILDVGLLTGFSLAQSGIPVNELVRRVETSPGNVILYLDSVTKIEACVEIPTTLEFKVTSVHDAVVTIYDYYEPRRRGMTTYTSETRRDTSYCFFCGEDCSQCEDLGITVFDGSISSHLHQGLVQSLALLLLITFSLCF</sequence>
<dbReference type="EMBL" id="JAVHJS010000003">
    <property type="protein sequence ID" value="KAK2864229.1"/>
    <property type="molecule type" value="Genomic_DNA"/>
</dbReference>
<dbReference type="Pfam" id="PF17791">
    <property type="entry name" value="MG3"/>
    <property type="match status" value="1"/>
</dbReference>
<dbReference type="GO" id="GO:0004867">
    <property type="term" value="F:serine-type endopeptidase inhibitor activity"/>
    <property type="evidence" value="ECO:0007669"/>
    <property type="project" value="UniProtKB-KW"/>
</dbReference>
<evidence type="ECO:0000256" key="7">
    <source>
        <dbReference type="ARBA" id="ARBA00023180"/>
    </source>
</evidence>
<keyword evidence="7" id="KW-0325">Glycoprotein</keyword>
<feature type="domain" description="Alpha-2-macroglobulin" evidence="10">
    <location>
        <begin position="696"/>
        <end position="786"/>
    </location>
</feature>
<feature type="domain" description="Alpha-macroglobulin receptor-binding" evidence="11">
    <location>
        <begin position="1311"/>
        <end position="1395"/>
    </location>
</feature>
<dbReference type="SMART" id="SM01360">
    <property type="entry name" value="A2M"/>
    <property type="match status" value="1"/>
</dbReference>
<dbReference type="InterPro" id="IPR047565">
    <property type="entry name" value="Alpha-macroglob_thiol-ester_cl"/>
</dbReference>
<dbReference type="Pfam" id="PF07677">
    <property type="entry name" value="A2M_recep"/>
    <property type="match status" value="1"/>
</dbReference>
<dbReference type="Pfam" id="PF01835">
    <property type="entry name" value="MG2"/>
    <property type="match status" value="1"/>
</dbReference>
<evidence type="ECO:0000313" key="13">
    <source>
        <dbReference type="Proteomes" id="UP001187315"/>
    </source>
</evidence>
<keyword evidence="13" id="KW-1185">Reference proteome</keyword>
<comment type="caution">
    <text evidence="12">The sequence shown here is derived from an EMBL/GenBank/DDBJ whole genome shotgun (WGS) entry which is preliminary data.</text>
</comment>
<keyword evidence="3 8" id="KW-0732">Signal</keyword>
<evidence type="ECO:0000259" key="9">
    <source>
        <dbReference type="SMART" id="SM01359"/>
    </source>
</evidence>
<dbReference type="InterPro" id="IPR041813">
    <property type="entry name" value="A2M_TED"/>
</dbReference>
<evidence type="ECO:0000256" key="2">
    <source>
        <dbReference type="ARBA" id="ARBA00022690"/>
    </source>
</evidence>
<evidence type="ECO:0000256" key="6">
    <source>
        <dbReference type="ARBA" id="ARBA00023157"/>
    </source>
</evidence>
<evidence type="ECO:0000256" key="4">
    <source>
        <dbReference type="ARBA" id="ARBA00022900"/>
    </source>
</evidence>
<dbReference type="Gene3D" id="2.60.40.10">
    <property type="entry name" value="Immunoglobulins"/>
    <property type="match status" value="2"/>
</dbReference>
<dbReference type="Gene3D" id="2.60.40.1930">
    <property type="match status" value="3"/>
</dbReference>
<dbReference type="InterPro" id="IPR013783">
    <property type="entry name" value="Ig-like_fold"/>
</dbReference>
<dbReference type="InterPro" id="IPR011625">
    <property type="entry name" value="A2M_N_BRD"/>
</dbReference>
<evidence type="ECO:0000259" key="11">
    <source>
        <dbReference type="SMART" id="SM01361"/>
    </source>
</evidence>
<dbReference type="Gene3D" id="1.50.10.20">
    <property type="match status" value="1"/>
</dbReference>
<evidence type="ECO:0000259" key="10">
    <source>
        <dbReference type="SMART" id="SM01360"/>
    </source>
</evidence>
<proteinExistence type="inferred from homology"/>
<dbReference type="InterPro" id="IPR009048">
    <property type="entry name" value="A-macroglobulin_rcpt-bd"/>
</dbReference>
<dbReference type="FunFam" id="1.50.10.20:FF:000001">
    <property type="entry name" value="CD109 isoform 1"/>
    <property type="match status" value="1"/>
</dbReference>
<accession>A0AA88P3M6</accession>
<dbReference type="Gene3D" id="2.60.120.1540">
    <property type="match status" value="1"/>
</dbReference>
<dbReference type="Gene3D" id="2.60.40.1940">
    <property type="match status" value="1"/>
</dbReference>
<dbReference type="PROSITE" id="PS00477">
    <property type="entry name" value="ALPHA_2_MACROGLOBULIN"/>
    <property type="match status" value="1"/>
</dbReference>
<evidence type="ECO:0000313" key="12">
    <source>
        <dbReference type="EMBL" id="KAK2864229.1"/>
    </source>
</evidence>
<dbReference type="Gene3D" id="2.60.40.690">
    <property type="entry name" value="Alpha-macroglobulin, receptor-binding domain"/>
    <property type="match status" value="1"/>
</dbReference>
<feature type="domain" description="Alpha-2-macroglobulin bait region" evidence="9">
    <location>
        <begin position="479"/>
        <end position="609"/>
    </location>
</feature>
<reference evidence="12" key="1">
    <citation type="submission" date="2023-08" db="EMBL/GenBank/DDBJ databases">
        <title>Pelteobagrus vachellii genome.</title>
        <authorList>
            <person name="Liu H."/>
        </authorList>
    </citation>
    <scope>NUCLEOTIDE SEQUENCE</scope>
    <source>
        <strain evidence="12">PRFRI_2022a</strain>
        <tissue evidence="12">Muscle</tissue>
    </source>
</reference>
<dbReference type="InterPro" id="IPR002890">
    <property type="entry name" value="MG2"/>
</dbReference>
<dbReference type="InterPro" id="IPR011626">
    <property type="entry name" value="Alpha-macroglobulin_TED"/>
</dbReference>
<organism evidence="12 13">
    <name type="scientific">Tachysurus vachellii</name>
    <name type="common">Darkbarbel catfish</name>
    <name type="synonym">Pelteobagrus vachellii</name>
    <dbReference type="NCBI Taxonomy" id="175792"/>
    <lineage>
        <taxon>Eukaryota</taxon>
        <taxon>Metazoa</taxon>
        <taxon>Chordata</taxon>
        <taxon>Craniata</taxon>
        <taxon>Vertebrata</taxon>
        <taxon>Euteleostomi</taxon>
        <taxon>Actinopterygii</taxon>
        <taxon>Neopterygii</taxon>
        <taxon>Teleostei</taxon>
        <taxon>Ostariophysi</taxon>
        <taxon>Siluriformes</taxon>
        <taxon>Bagridae</taxon>
        <taxon>Tachysurus</taxon>
    </lineage>
</organism>
<gene>
    <name evidence="12" type="ORF">Q7C36_003383</name>
</gene>
<evidence type="ECO:0008006" key="14">
    <source>
        <dbReference type="Google" id="ProtNLM"/>
    </source>
</evidence>
<dbReference type="InterPro" id="IPR041555">
    <property type="entry name" value="MG3"/>
</dbReference>
<feature type="signal peptide" evidence="8">
    <location>
        <begin position="1"/>
        <end position="18"/>
    </location>
</feature>
<dbReference type="GO" id="GO:0005615">
    <property type="term" value="C:extracellular space"/>
    <property type="evidence" value="ECO:0007669"/>
    <property type="project" value="InterPro"/>
</dbReference>
<keyword evidence="5" id="KW-0882">Thioester bond</keyword>
<dbReference type="InterPro" id="IPR008930">
    <property type="entry name" value="Terpenoid_cyclase/PrenylTrfase"/>
</dbReference>
<evidence type="ECO:0000256" key="5">
    <source>
        <dbReference type="ARBA" id="ARBA00022966"/>
    </source>
</evidence>
<feature type="chain" id="PRO_5041662253" description="CD109 antigen" evidence="8">
    <location>
        <begin position="19"/>
        <end position="1452"/>
    </location>
</feature>
<protein>
    <recommendedName>
        <fullName evidence="14">CD109 antigen</fullName>
    </recommendedName>
</protein>
<dbReference type="SUPFAM" id="SSF49410">
    <property type="entry name" value="Alpha-macroglobulin receptor domain"/>
    <property type="match status" value="1"/>
</dbReference>
<evidence type="ECO:0000256" key="1">
    <source>
        <dbReference type="ARBA" id="ARBA00010952"/>
    </source>
</evidence>
<dbReference type="Gene3D" id="6.20.50.160">
    <property type="match status" value="1"/>
</dbReference>
<keyword evidence="2" id="KW-0646">Protease inhibitor</keyword>
<dbReference type="PANTHER" id="PTHR11412">
    <property type="entry name" value="MACROGLOBULIN / COMPLEMENT"/>
    <property type="match status" value="1"/>
</dbReference>
<dbReference type="Proteomes" id="UP001187315">
    <property type="component" value="Unassembled WGS sequence"/>
</dbReference>
<dbReference type="InterPro" id="IPR050473">
    <property type="entry name" value="A2M/Complement_sys"/>
</dbReference>
<dbReference type="InterPro" id="IPR036595">
    <property type="entry name" value="A-macroglobulin_rcpt-bd_sf"/>
</dbReference>
<dbReference type="Pfam" id="PF07703">
    <property type="entry name" value="A2M_BRD"/>
    <property type="match status" value="1"/>
</dbReference>
<keyword evidence="6" id="KW-1015">Disulfide bond</keyword>
<dbReference type="SMART" id="SM01359">
    <property type="entry name" value="A2M_N_2"/>
    <property type="match status" value="1"/>
</dbReference>
<name>A0AA88P3M6_TACVA</name>
<dbReference type="InterPro" id="IPR001599">
    <property type="entry name" value="Macroglobln_a2"/>
</dbReference>
<dbReference type="SUPFAM" id="SSF48239">
    <property type="entry name" value="Terpenoid cyclases/Protein prenyltransferases"/>
    <property type="match status" value="1"/>
</dbReference>
<evidence type="ECO:0000256" key="8">
    <source>
        <dbReference type="SAM" id="SignalP"/>
    </source>
</evidence>
<comment type="similarity">
    <text evidence="1">Belongs to the protease inhibitor I39 (alpha-2-macroglobulin) family.</text>
</comment>
<dbReference type="SMART" id="SM01419">
    <property type="entry name" value="Thiol-ester_cl"/>
    <property type="match status" value="1"/>
</dbReference>
<dbReference type="Gene3D" id="2.20.130.20">
    <property type="match status" value="1"/>
</dbReference>
<dbReference type="InterPro" id="IPR019742">
    <property type="entry name" value="MacrogloblnA2_CS"/>
</dbReference>
<dbReference type="PANTHER" id="PTHR11412:SF136">
    <property type="entry name" value="CD109 ANTIGEN"/>
    <property type="match status" value="1"/>
</dbReference>